<dbReference type="AlphaFoldDB" id="A0A2R6P9C6"/>
<keyword evidence="3" id="KW-1185">Reference proteome</keyword>
<accession>A0A2R6P9C6</accession>
<feature type="compositionally biased region" description="Basic and acidic residues" evidence="1">
    <location>
        <begin position="347"/>
        <end position="362"/>
    </location>
</feature>
<evidence type="ECO:0000313" key="2">
    <source>
        <dbReference type="EMBL" id="PSR87363.1"/>
    </source>
</evidence>
<feature type="region of interest" description="Disordered" evidence="1">
    <location>
        <begin position="1"/>
        <end position="82"/>
    </location>
</feature>
<name>A0A2R6P9C6_9APHY</name>
<gene>
    <name evidence="2" type="ORF">PHLCEN_2v5180</name>
</gene>
<feature type="compositionally biased region" description="Basic residues" evidence="1">
    <location>
        <begin position="41"/>
        <end position="52"/>
    </location>
</feature>
<evidence type="ECO:0000313" key="3">
    <source>
        <dbReference type="Proteomes" id="UP000186601"/>
    </source>
</evidence>
<organism evidence="2 3">
    <name type="scientific">Hermanssonia centrifuga</name>
    <dbReference type="NCBI Taxonomy" id="98765"/>
    <lineage>
        <taxon>Eukaryota</taxon>
        <taxon>Fungi</taxon>
        <taxon>Dikarya</taxon>
        <taxon>Basidiomycota</taxon>
        <taxon>Agaricomycotina</taxon>
        <taxon>Agaricomycetes</taxon>
        <taxon>Polyporales</taxon>
        <taxon>Meruliaceae</taxon>
        <taxon>Hermanssonia</taxon>
    </lineage>
</organism>
<feature type="region of interest" description="Disordered" evidence="1">
    <location>
        <begin position="204"/>
        <end position="263"/>
    </location>
</feature>
<dbReference type="EMBL" id="MLYV02000514">
    <property type="protein sequence ID" value="PSR87363.1"/>
    <property type="molecule type" value="Genomic_DNA"/>
</dbReference>
<sequence>MPRSEPLLDSSPIEIPTRKPSPPKRSHPAVSLPALPTPPCTRKRKRSHSRHSRATDSDDDSDAYNVPVCDSDDDEIESRRRAVTKDIVSVGNKKRKLLQVDLIAAELSGQAAEDAFWSDPPTTVVGLPSSGLKVKLDAASVSKDETTRGRSRSRSQTRSPSSSPPPHLLKRNPTGLLSPPRSRRHKSPGVFPFGLTVKAALPVTPPRKTKLGNRSVREELLPVRDSPDNPFLVHDEEDDVESPESLRGSSSPEAVEPRTPIHIEKKKITYVFRGVRTEFDNPFYNPDYPETGVAPPDPTDRSKLPPEHPDFEPDESCPPKLLFPQLQSKLRAKRHRSLTDGESASEQEGRREGKGELKERTRAPPAKKGKGKQKEQHSEWDSSDEEDDVAPSHHIPLPGGLVPKRVAHPQAKDDAAEGARRKLDFRPVPEPILPQKDRSDPANRALGPRRKGAL</sequence>
<feature type="compositionally biased region" description="Basic and acidic residues" evidence="1">
    <location>
        <begin position="215"/>
        <end position="227"/>
    </location>
</feature>
<dbReference type="OrthoDB" id="3364608at2759"/>
<dbReference type="STRING" id="98765.A0A2R6P9C6"/>
<evidence type="ECO:0000256" key="1">
    <source>
        <dbReference type="SAM" id="MobiDB-lite"/>
    </source>
</evidence>
<comment type="caution">
    <text evidence="2">The sequence shown here is derived from an EMBL/GenBank/DDBJ whole genome shotgun (WGS) entry which is preliminary data.</text>
</comment>
<feature type="region of interest" description="Disordered" evidence="1">
    <location>
        <begin position="127"/>
        <end position="191"/>
    </location>
</feature>
<protein>
    <submittedName>
        <fullName evidence="2">Uncharacterized protein</fullName>
    </submittedName>
</protein>
<dbReference type="Proteomes" id="UP000186601">
    <property type="component" value="Unassembled WGS sequence"/>
</dbReference>
<feature type="compositionally biased region" description="Basic and acidic residues" evidence="1">
    <location>
        <begin position="298"/>
        <end position="311"/>
    </location>
</feature>
<feature type="region of interest" description="Disordered" evidence="1">
    <location>
        <begin position="281"/>
        <end position="454"/>
    </location>
</feature>
<proteinExistence type="predicted"/>
<reference evidence="2 3" key="1">
    <citation type="submission" date="2018-02" db="EMBL/GenBank/DDBJ databases">
        <title>Genome sequence of the basidiomycete white-rot fungus Phlebia centrifuga.</title>
        <authorList>
            <person name="Granchi Z."/>
            <person name="Peng M."/>
            <person name="de Vries R.P."/>
            <person name="Hilden K."/>
            <person name="Makela M.R."/>
            <person name="Grigoriev I."/>
            <person name="Riley R."/>
        </authorList>
    </citation>
    <scope>NUCLEOTIDE SEQUENCE [LARGE SCALE GENOMIC DNA]</scope>
    <source>
        <strain evidence="2 3">FBCC195</strain>
    </source>
</reference>
<feature type="compositionally biased region" description="Basic and acidic residues" evidence="1">
    <location>
        <begin position="410"/>
        <end position="427"/>
    </location>
</feature>